<dbReference type="InterPro" id="IPR000719">
    <property type="entry name" value="Prot_kinase_dom"/>
</dbReference>
<organism evidence="9 10">
    <name type="scientific">Saxophila tyrrhenica</name>
    <dbReference type="NCBI Taxonomy" id="1690608"/>
    <lineage>
        <taxon>Eukaryota</taxon>
        <taxon>Fungi</taxon>
        <taxon>Dikarya</taxon>
        <taxon>Ascomycota</taxon>
        <taxon>Pezizomycotina</taxon>
        <taxon>Dothideomycetes</taxon>
        <taxon>Dothideomycetidae</taxon>
        <taxon>Mycosphaerellales</taxon>
        <taxon>Extremaceae</taxon>
        <taxon>Saxophila</taxon>
    </lineage>
</organism>
<evidence type="ECO:0000256" key="7">
    <source>
        <dbReference type="SAM" id="MobiDB-lite"/>
    </source>
</evidence>
<evidence type="ECO:0000256" key="3">
    <source>
        <dbReference type="ARBA" id="ARBA00022777"/>
    </source>
</evidence>
<dbReference type="GO" id="GO:1990625">
    <property type="term" value="P:negative regulation of cytoplasmic translational initiation in response to stress"/>
    <property type="evidence" value="ECO:0007669"/>
    <property type="project" value="TreeGrafter"/>
</dbReference>
<feature type="region of interest" description="Disordered" evidence="7">
    <location>
        <begin position="149"/>
        <end position="182"/>
    </location>
</feature>
<keyword evidence="3" id="KW-0418">Kinase</keyword>
<dbReference type="AlphaFoldDB" id="A0AAV9P2P1"/>
<evidence type="ECO:0000259" key="8">
    <source>
        <dbReference type="PROSITE" id="PS50011"/>
    </source>
</evidence>
<comment type="similarity">
    <text evidence="5">Belongs to the protein kinase superfamily. Ser/Thr protein kinase family. GCN2 subfamily.</text>
</comment>
<feature type="region of interest" description="Disordered" evidence="7">
    <location>
        <begin position="311"/>
        <end position="389"/>
    </location>
</feature>
<dbReference type="GeneID" id="89930663"/>
<sequence>MSRFFRSADSTSSSESGSSNDSEDEDTVELQESTELTRANAVNQPTADTGHHENILLHALLEERCLNEARSELPTHPPSSPEVLAEGQRRYQRLREQLASYNLIATSTGLDDDQNVNARQAYRDGLDVLSRQTNPATVAPALGRMLTEGDADSASLPTSPVQPLESNIHAHRPPLPYPSRRLLTGRDTDDIPTEPFFMTLGLPVHYGRTVSTQLLASRYRNEFEELSTLGHGGYGIVYHVRHRLDNQKYAIKKVPLSAARLERIQKRGQAEVDEVLRELRTLARLDHPNIVRYFNGWIEWVEGMANSHQDASDSRVFGSADGDDATSGAQDGDLSFRRIRTESSDDPPDVLFEHSDKPPSEREDYNDGFQLRRRNTQSTVATGTDESIESVDRSIDPSFSMQSAASGVNFSQPALALHMQMSLHPMTLEDFLSPPPSSDQATAPPSHCFHLAPSASILLAVLDGLEYLHGEGIIHRDIKPANIFLGPHSNPRATSGLVDLTSCGDCQAQDTANPTKLEVRIGDFGLVSVADPAVENTSPSFTASASENTADASQGAGTALAYPRSSAEMVGTQIYRPPTAQPIGPCLDIYALGVVAFELLQKFNTGYERRVVVQALKEGKFPDDFCAGVDGERAEGVRRCIGAMLEGRRGEGCVREVREMVLALQPDG</sequence>
<feature type="compositionally biased region" description="Low complexity" evidence="7">
    <location>
        <begin position="7"/>
        <end position="20"/>
    </location>
</feature>
<dbReference type="SUPFAM" id="SSF56112">
    <property type="entry name" value="Protein kinase-like (PK-like)"/>
    <property type="match status" value="1"/>
</dbReference>
<dbReference type="GO" id="GO:0005524">
    <property type="term" value="F:ATP binding"/>
    <property type="evidence" value="ECO:0007669"/>
    <property type="project" value="UniProtKB-UniRule"/>
</dbReference>
<feature type="region of interest" description="Disordered" evidence="7">
    <location>
        <begin position="1"/>
        <end position="33"/>
    </location>
</feature>
<dbReference type="Pfam" id="PF00069">
    <property type="entry name" value="Pkinase"/>
    <property type="match status" value="2"/>
</dbReference>
<proteinExistence type="inferred from homology"/>
<evidence type="ECO:0000256" key="4">
    <source>
        <dbReference type="ARBA" id="ARBA00022840"/>
    </source>
</evidence>
<feature type="binding site" evidence="6">
    <location>
        <position position="253"/>
    </location>
    <ligand>
        <name>ATP</name>
        <dbReference type="ChEBI" id="CHEBI:30616"/>
    </ligand>
</feature>
<dbReference type="PROSITE" id="PS50011">
    <property type="entry name" value="PROTEIN_KINASE_DOM"/>
    <property type="match status" value="1"/>
</dbReference>
<evidence type="ECO:0000256" key="2">
    <source>
        <dbReference type="ARBA" id="ARBA00022741"/>
    </source>
</evidence>
<dbReference type="PANTHER" id="PTHR11042">
    <property type="entry name" value="EUKARYOTIC TRANSLATION INITIATION FACTOR 2-ALPHA KINASE EIF2-ALPHA KINASE -RELATED"/>
    <property type="match status" value="1"/>
</dbReference>
<dbReference type="InterPro" id="IPR050339">
    <property type="entry name" value="CC_SR_Kinase"/>
</dbReference>
<feature type="compositionally biased region" description="Basic and acidic residues" evidence="7">
    <location>
        <begin position="334"/>
        <end position="343"/>
    </location>
</feature>
<dbReference type="GO" id="GO:0005829">
    <property type="term" value="C:cytosol"/>
    <property type="evidence" value="ECO:0007669"/>
    <property type="project" value="TreeGrafter"/>
</dbReference>
<dbReference type="InterPro" id="IPR017441">
    <property type="entry name" value="Protein_kinase_ATP_BS"/>
</dbReference>
<dbReference type="Gene3D" id="1.10.510.10">
    <property type="entry name" value="Transferase(Phosphotransferase) domain 1"/>
    <property type="match status" value="1"/>
</dbReference>
<dbReference type="EMBL" id="JAVRRT010000017">
    <property type="protein sequence ID" value="KAK5165233.1"/>
    <property type="molecule type" value="Genomic_DNA"/>
</dbReference>
<dbReference type="InterPro" id="IPR008271">
    <property type="entry name" value="Ser/Thr_kinase_AS"/>
</dbReference>
<feature type="domain" description="Protein kinase" evidence="8">
    <location>
        <begin position="223"/>
        <end position="668"/>
    </location>
</feature>
<dbReference type="Proteomes" id="UP001337655">
    <property type="component" value="Unassembled WGS sequence"/>
</dbReference>
<evidence type="ECO:0000256" key="1">
    <source>
        <dbReference type="ARBA" id="ARBA00022679"/>
    </source>
</evidence>
<dbReference type="RefSeq" id="XP_064655376.1">
    <property type="nucleotide sequence ID" value="XM_064806559.1"/>
</dbReference>
<evidence type="ECO:0000313" key="9">
    <source>
        <dbReference type="EMBL" id="KAK5165233.1"/>
    </source>
</evidence>
<dbReference type="PROSITE" id="PS00108">
    <property type="entry name" value="PROTEIN_KINASE_ST"/>
    <property type="match status" value="1"/>
</dbReference>
<protein>
    <recommendedName>
        <fullName evidence="8">Protein kinase domain-containing protein</fullName>
    </recommendedName>
</protein>
<reference evidence="9 10" key="1">
    <citation type="submission" date="2023-08" db="EMBL/GenBank/DDBJ databases">
        <title>Black Yeasts Isolated from many extreme environments.</title>
        <authorList>
            <person name="Coleine C."/>
            <person name="Stajich J.E."/>
            <person name="Selbmann L."/>
        </authorList>
    </citation>
    <scope>NUCLEOTIDE SEQUENCE [LARGE SCALE GENOMIC DNA]</scope>
    <source>
        <strain evidence="9 10">CCFEE 5935</strain>
    </source>
</reference>
<evidence type="ECO:0000256" key="6">
    <source>
        <dbReference type="PROSITE-ProRule" id="PRU10141"/>
    </source>
</evidence>
<keyword evidence="2 6" id="KW-0547">Nucleotide-binding</keyword>
<dbReference type="PROSITE" id="PS00107">
    <property type="entry name" value="PROTEIN_KINASE_ATP"/>
    <property type="match status" value="1"/>
</dbReference>
<feature type="compositionally biased region" description="Polar residues" evidence="7">
    <location>
        <begin position="155"/>
        <end position="165"/>
    </location>
</feature>
<dbReference type="InterPro" id="IPR011009">
    <property type="entry name" value="Kinase-like_dom_sf"/>
</dbReference>
<dbReference type="SMART" id="SM00220">
    <property type="entry name" value="S_TKc"/>
    <property type="match status" value="1"/>
</dbReference>
<dbReference type="GO" id="GO:0005634">
    <property type="term" value="C:nucleus"/>
    <property type="evidence" value="ECO:0007669"/>
    <property type="project" value="TreeGrafter"/>
</dbReference>
<keyword evidence="1" id="KW-0808">Transferase</keyword>
<dbReference type="GO" id="GO:0004694">
    <property type="term" value="F:eukaryotic translation initiation factor 2alpha kinase activity"/>
    <property type="evidence" value="ECO:0007669"/>
    <property type="project" value="TreeGrafter"/>
</dbReference>
<comment type="caution">
    <text evidence="9">The sequence shown here is derived from an EMBL/GenBank/DDBJ whole genome shotgun (WGS) entry which is preliminary data.</text>
</comment>
<name>A0AAV9P2P1_9PEZI</name>
<gene>
    <name evidence="9" type="ORF">LTR77_009331</name>
</gene>
<dbReference type="Gene3D" id="3.30.200.20">
    <property type="entry name" value="Phosphorylase Kinase, domain 1"/>
    <property type="match status" value="1"/>
</dbReference>
<dbReference type="PANTHER" id="PTHR11042:SF195">
    <property type="entry name" value="KINASE, PUTATIVE (AFU_ORTHOLOGUE AFUA_2G16620)-RELATED"/>
    <property type="match status" value="1"/>
</dbReference>
<evidence type="ECO:0000256" key="5">
    <source>
        <dbReference type="ARBA" id="ARBA00037982"/>
    </source>
</evidence>
<feature type="compositionally biased region" description="Basic and acidic residues" evidence="7">
    <location>
        <begin position="351"/>
        <end position="365"/>
    </location>
</feature>
<accession>A0AAV9P2P1</accession>
<feature type="compositionally biased region" description="Polar residues" evidence="7">
    <location>
        <begin position="376"/>
        <end position="385"/>
    </location>
</feature>
<keyword evidence="4 6" id="KW-0067">ATP-binding</keyword>
<keyword evidence="10" id="KW-1185">Reference proteome</keyword>
<evidence type="ECO:0000313" key="10">
    <source>
        <dbReference type="Proteomes" id="UP001337655"/>
    </source>
</evidence>